<feature type="transmembrane region" description="Helical" evidence="2">
    <location>
        <begin position="277"/>
        <end position="295"/>
    </location>
</feature>
<feature type="transmembrane region" description="Helical" evidence="2">
    <location>
        <begin position="349"/>
        <end position="369"/>
    </location>
</feature>
<dbReference type="PANTHER" id="PTHR47704:SF1">
    <property type="entry name" value="POTASSIUM TRANSPORTER KIMA"/>
    <property type="match status" value="1"/>
</dbReference>
<feature type="region of interest" description="Disordered" evidence="1">
    <location>
        <begin position="596"/>
        <end position="633"/>
    </location>
</feature>
<dbReference type="Proteomes" id="UP000009888">
    <property type="component" value="Unassembled WGS sequence"/>
</dbReference>
<proteinExistence type="predicted"/>
<reference evidence="3 4" key="1">
    <citation type="submission" date="2012-09" db="EMBL/GenBank/DDBJ databases">
        <title>The Genome Sequence of Actinobaculum massiliae ACS-171-V-COL2.</title>
        <authorList>
            <consortium name="The Broad Institute Genome Sequencing Platform"/>
            <person name="Earl A."/>
            <person name="Ward D."/>
            <person name="Feldgarden M."/>
            <person name="Gevers D."/>
            <person name="Saerens B."/>
            <person name="Vaneechoutte M."/>
            <person name="Walker B."/>
            <person name="Young S.K."/>
            <person name="Zeng Q."/>
            <person name="Gargeya S."/>
            <person name="Fitzgerald M."/>
            <person name="Haas B."/>
            <person name="Abouelleil A."/>
            <person name="Alvarado L."/>
            <person name="Arachchi H.M."/>
            <person name="Berlin A."/>
            <person name="Chapman S.B."/>
            <person name="Goldberg J."/>
            <person name="Griggs A."/>
            <person name="Gujja S."/>
            <person name="Hansen M."/>
            <person name="Howarth C."/>
            <person name="Imamovic A."/>
            <person name="Larimer J."/>
            <person name="McCowen C."/>
            <person name="Montmayeur A."/>
            <person name="Murphy C."/>
            <person name="Neiman D."/>
            <person name="Pearson M."/>
            <person name="Priest M."/>
            <person name="Roberts A."/>
            <person name="Saif S."/>
            <person name="Shea T."/>
            <person name="Sisk P."/>
            <person name="Sykes S."/>
            <person name="Wortman J."/>
            <person name="Nusbaum C."/>
            <person name="Birren B."/>
        </authorList>
    </citation>
    <scope>NUCLEOTIDE SEQUENCE [LARGE SCALE GENOMIC DNA]</scope>
    <source>
        <strain evidence="4">ACS-171-V-Col2</strain>
    </source>
</reference>
<sequence length="633" mass="68422">MAQQTRFGAGSASGVIALAAMAALILPRSVQRSASYSDPMILGIAGLAGIAVLILVDIAISSIGATTPNLNSHTIASRYVAGAAGVVAAAARFVGYVLLLVLAAGLISMAVNALTPNEFDGRIVIIPSVVVLALPIMLRWRVNWRGTIIASLLAMATLTAILINALIKEASRMVSLSTLITNRVEPTGFVSVNHPLLQTFVVMCFPAALTWFLAERVSPTARTRRVPSKFMRITISLALVYTALTFYVGAQLGVATWPIGMPSLVIAAAFWGNTGRIISAVAFLILGIACTLAVYDRLPRLLRTLAIDGMLPHRLASTEAGVPRRLVVGLAALLGALLGNFLTTTYAGVVAFVFTSFIGFVLTSFGIFIRGRRLLRDSERRDERRRARKNVWLHAFLSLGALALLILIGVLQPLWAALSLLSLLVPTVMILGVRRGRGKMTEKLAPQDLREGRALPVRIHAVVIVTTLDLPTLRAVTYARGLRAATLTALTVDFEPKATDRLREDWQESNLPVSLTVLGTPEGATREPITEYVRSLLKRYDRDVVMVIVPRVLSESAWQRVFLTRSAPRIFSDLAGDSRVMFAQVPYLIEDARDEHLDEHERRVAGGQDHSAGENVTPTAKVAAPSNRDEGKA</sequence>
<gene>
    <name evidence="3" type="ORF">HMPREF9233_00040</name>
</gene>
<dbReference type="RefSeq" id="WP_007000258.1">
    <property type="nucleotide sequence ID" value="NZ_JH992955.1"/>
</dbReference>
<feature type="transmembrane region" description="Helical" evidence="2">
    <location>
        <begin position="80"/>
        <end position="111"/>
    </location>
</feature>
<dbReference type="HOGENOM" id="CLU_453365_0_0_11"/>
<dbReference type="eggNOG" id="COG0531">
    <property type="taxonomic scope" value="Bacteria"/>
</dbReference>
<dbReference type="InterPro" id="IPR053153">
    <property type="entry name" value="APC_K+_Transporter"/>
</dbReference>
<protein>
    <recommendedName>
        <fullName evidence="5">Amino acid permease/ SLC12A domain-containing protein</fullName>
    </recommendedName>
</protein>
<feature type="transmembrane region" description="Helical" evidence="2">
    <location>
        <begin position="39"/>
        <end position="60"/>
    </location>
</feature>
<dbReference type="EMBL" id="AGWL01000001">
    <property type="protein sequence ID" value="EKU95952.1"/>
    <property type="molecule type" value="Genomic_DNA"/>
</dbReference>
<feature type="transmembrane region" description="Helical" evidence="2">
    <location>
        <begin position="196"/>
        <end position="214"/>
    </location>
</feature>
<comment type="caution">
    <text evidence="3">The sequence shown here is derived from an EMBL/GenBank/DDBJ whole genome shotgun (WGS) entry which is preliminary data.</text>
</comment>
<organism evidence="3 4">
    <name type="scientific">Actinobaculum massiliense ACS-171-V-Col2</name>
    <dbReference type="NCBI Taxonomy" id="883066"/>
    <lineage>
        <taxon>Bacteria</taxon>
        <taxon>Bacillati</taxon>
        <taxon>Actinomycetota</taxon>
        <taxon>Actinomycetes</taxon>
        <taxon>Actinomycetales</taxon>
        <taxon>Actinomycetaceae</taxon>
        <taxon>Actinobaculum</taxon>
    </lineage>
</organism>
<feature type="transmembrane region" description="Helical" evidence="2">
    <location>
        <begin position="390"/>
        <end position="408"/>
    </location>
</feature>
<evidence type="ECO:0000313" key="4">
    <source>
        <dbReference type="Proteomes" id="UP000009888"/>
    </source>
</evidence>
<dbReference type="STRING" id="202789.GCA_001457435_00109"/>
<feature type="transmembrane region" description="Helical" evidence="2">
    <location>
        <begin position="147"/>
        <end position="167"/>
    </location>
</feature>
<keyword evidence="2" id="KW-1133">Transmembrane helix</keyword>
<keyword evidence="4" id="KW-1185">Reference proteome</keyword>
<dbReference type="Gene3D" id="1.20.1740.10">
    <property type="entry name" value="Amino acid/polyamine transporter I"/>
    <property type="match status" value="1"/>
</dbReference>
<accession>K9EYB3</accession>
<name>K9EYB3_9ACTO</name>
<keyword evidence="2" id="KW-0812">Transmembrane</keyword>
<feature type="transmembrane region" description="Helical" evidence="2">
    <location>
        <begin position="235"/>
        <end position="257"/>
    </location>
</feature>
<dbReference type="PANTHER" id="PTHR47704">
    <property type="entry name" value="POTASSIUM TRANSPORTER KIMA"/>
    <property type="match status" value="1"/>
</dbReference>
<feature type="transmembrane region" description="Helical" evidence="2">
    <location>
        <begin position="123"/>
        <end position="140"/>
    </location>
</feature>
<evidence type="ECO:0000256" key="1">
    <source>
        <dbReference type="SAM" id="MobiDB-lite"/>
    </source>
</evidence>
<evidence type="ECO:0000256" key="2">
    <source>
        <dbReference type="SAM" id="Phobius"/>
    </source>
</evidence>
<dbReference type="PATRIC" id="fig|883066.3.peg.42"/>
<dbReference type="AlphaFoldDB" id="K9EYB3"/>
<keyword evidence="2" id="KW-0472">Membrane</keyword>
<feature type="transmembrane region" description="Helical" evidence="2">
    <location>
        <begin position="7"/>
        <end position="27"/>
    </location>
</feature>
<evidence type="ECO:0008006" key="5">
    <source>
        <dbReference type="Google" id="ProtNLM"/>
    </source>
</evidence>
<feature type="transmembrane region" description="Helical" evidence="2">
    <location>
        <begin position="326"/>
        <end position="343"/>
    </location>
</feature>
<evidence type="ECO:0000313" key="3">
    <source>
        <dbReference type="EMBL" id="EKU95952.1"/>
    </source>
</evidence>
<feature type="transmembrane region" description="Helical" evidence="2">
    <location>
        <begin position="414"/>
        <end position="433"/>
    </location>
</feature>